<feature type="repeat" description="PPR" evidence="2">
    <location>
        <begin position="342"/>
        <end position="376"/>
    </location>
</feature>
<dbReference type="GO" id="GO:0009451">
    <property type="term" value="P:RNA modification"/>
    <property type="evidence" value="ECO:0007669"/>
    <property type="project" value="InterPro"/>
</dbReference>
<proteinExistence type="predicted"/>
<dbReference type="InterPro" id="IPR011990">
    <property type="entry name" value="TPR-like_helical_dom_sf"/>
</dbReference>
<feature type="repeat" description="PPR" evidence="2">
    <location>
        <begin position="104"/>
        <end position="139"/>
    </location>
</feature>
<dbReference type="PANTHER" id="PTHR47926:SF344">
    <property type="entry name" value="OS07G0636900 PROTEIN"/>
    <property type="match status" value="1"/>
</dbReference>
<evidence type="ECO:0000313" key="5">
    <source>
        <dbReference type="Proteomes" id="UP001497516"/>
    </source>
</evidence>
<dbReference type="InterPro" id="IPR046848">
    <property type="entry name" value="E_motif"/>
</dbReference>
<accession>A0AAV2FYM2</accession>
<keyword evidence="3" id="KW-1133">Transmembrane helix</keyword>
<name>A0AAV2FYM2_9ROSI</name>
<dbReference type="Pfam" id="PF13041">
    <property type="entry name" value="PPR_2"/>
    <property type="match status" value="1"/>
</dbReference>
<evidence type="ECO:0000256" key="1">
    <source>
        <dbReference type="ARBA" id="ARBA00022737"/>
    </source>
</evidence>
<keyword evidence="3" id="KW-0812">Transmembrane</keyword>
<organism evidence="4 5">
    <name type="scientific">Linum trigynum</name>
    <dbReference type="NCBI Taxonomy" id="586398"/>
    <lineage>
        <taxon>Eukaryota</taxon>
        <taxon>Viridiplantae</taxon>
        <taxon>Streptophyta</taxon>
        <taxon>Embryophyta</taxon>
        <taxon>Tracheophyta</taxon>
        <taxon>Spermatophyta</taxon>
        <taxon>Magnoliopsida</taxon>
        <taxon>eudicotyledons</taxon>
        <taxon>Gunneridae</taxon>
        <taxon>Pentapetalae</taxon>
        <taxon>rosids</taxon>
        <taxon>fabids</taxon>
        <taxon>Malpighiales</taxon>
        <taxon>Linaceae</taxon>
        <taxon>Linum</taxon>
    </lineage>
</organism>
<dbReference type="Pfam" id="PF01535">
    <property type="entry name" value="PPR"/>
    <property type="match status" value="4"/>
</dbReference>
<evidence type="ECO:0000313" key="4">
    <source>
        <dbReference type="EMBL" id="CAL1403461.1"/>
    </source>
</evidence>
<dbReference type="Proteomes" id="UP001497516">
    <property type="component" value="Chromosome 7"/>
</dbReference>
<dbReference type="InterPro" id="IPR002885">
    <property type="entry name" value="PPR_rpt"/>
</dbReference>
<dbReference type="Pfam" id="PF20431">
    <property type="entry name" value="E_motif"/>
    <property type="match status" value="1"/>
</dbReference>
<feature type="transmembrane region" description="Helical" evidence="3">
    <location>
        <begin position="308"/>
        <end position="331"/>
    </location>
</feature>
<feature type="repeat" description="PPR" evidence="2">
    <location>
        <begin position="206"/>
        <end position="240"/>
    </location>
</feature>
<dbReference type="AlphaFoldDB" id="A0AAV2FYM2"/>
<evidence type="ECO:0000256" key="2">
    <source>
        <dbReference type="PROSITE-ProRule" id="PRU00708"/>
    </source>
</evidence>
<dbReference type="FunFam" id="1.25.40.10:FF:000344">
    <property type="entry name" value="Pentatricopeptide repeat-containing protein"/>
    <property type="match status" value="1"/>
</dbReference>
<dbReference type="EMBL" id="OZ034820">
    <property type="protein sequence ID" value="CAL1403461.1"/>
    <property type="molecule type" value="Genomic_DNA"/>
</dbReference>
<evidence type="ECO:0008006" key="6">
    <source>
        <dbReference type="Google" id="ProtNLM"/>
    </source>
</evidence>
<dbReference type="PROSITE" id="PS51375">
    <property type="entry name" value="PPR"/>
    <property type="match status" value="5"/>
</dbReference>
<dbReference type="NCBIfam" id="TIGR00756">
    <property type="entry name" value="PPR"/>
    <property type="match status" value="3"/>
</dbReference>
<evidence type="ECO:0000256" key="3">
    <source>
        <dbReference type="SAM" id="Phobius"/>
    </source>
</evidence>
<dbReference type="InterPro" id="IPR046960">
    <property type="entry name" value="PPR_At4g14850-like_plant"/>
</dbReference>
<reference evidence="4 5" key="1">
    <citation type="submission" date="2024-04" db="EMBL/GenBank/DDBJ databases">
        <authorList>
            <person name="Fracassetti M."/>
        </authorList>
    </citation>
    <scope>NUCLEOTIDE SEQUENCE [LARGE SCALE GENOMIC DNA]</scope>
</reference>
<feature type="transmembrane region" description="Helical" evidence="3">
    <location>
        <begin position="170"/>
        <end position="189"/>
    </location>
</feature>
<dbReference type="FunFam" id="1.25.40.10:FF:000878">
    <property type="entry name" value="Pentatricopeptide repeat-containing protein"/>
    <property type="match status" value="1"/>
</dbReference>
<keyword evidence="5" id="KW-1185">Reference proteome</keyword>
<sequence>MHVALRFQSRIRTVAAATFQCNKVLFSTLYSEEPAVPSSLVSHYFALLHSSNHPTHLGHLHARLLRTTLYDNVILSSKLVLMYSRLGKLNPHSLSVFFHMPHRNVYSWNIVIGEFSRSNMPEKSIELFLRMWKEAQARPDDFSLPLVLRACAGCGSMGLGVAVHGLCVKLGLVVSIFVASALVFMYVTLGRMSHARKVFDEMSQRDAVLWTSMLAGYAQTGESMSGLELLREMINSAVELDWVVMVSLLTMCSQLGWLKQGKTAHAWCLKNCLGMELSLGNAIVDMYVKCSNLTYAQTMFDTMPAKDVLSWSSLILGYGLSGNVSVALQLFDHMLRRRFKPNEVTFLGVLSACAHGGLVEQGRRCFDMMRDQGVVPELKHYANMVDCLGRAGRLEEAERFVEEMPMEPDVAVLGAVLAGCRVHNNVDVGERFAKKLMRLEPGRAGYYVLLANMYATAGRFEDAEMVRSFMKDVNLVKAPGCSLIEPNKHSFPFEVAESGSALP</sequence>
<gene>
    <name evidence="4" type="ORF">LTRI10_LOCUS43397</name>
</gene>
<feature type="repeat" description="PPR" evidence="2">
    <location>
        <begin position="307"/>
        <end position="341"/>
    </location>
</feature>
<dbReference type="GO" id="GO:0003723">
    <property type="term" value="F:RNA binding"/>
    <property type="evidence" value="ECO:0007669"/>
    <property type="project" value="InterPro"/>
</dbReference>
<feature type="repeat" description="PPR" evidence="2">
    <location>
        <begin position="377"/>
        <end position="407"/>
    </location>
</feature>
<dbReference type="Gene3D" id="1.25.40.10">
    <property type="entry name" value="Tetratricopeptide repeat domain"/>
    <property type="match status" value="3"/>
</dbReference>
<keyword evidence="1" id="KW-0677">Repeat</keyword>
<keyword evidence="3" id="KW-0472">Membrane</keyword>
<dbReference type="PANTHER" id="PTHR47926">
    <property type="entry name" value="PENTATRICOPEPTIDE REPEAT-CONTAINING PROTEIN"/>
    <property type="match status" value="1"/>
</dbReference>
<protein>
    <recommendedName>
        <fullName evidence="6">Pentatricopeptide repeat-containing protein</fullName>
    </recommendedName>
</protein>